<dbReference type="PANTHER" id="PTHR35869">
    <property type="entry name" value="OUTER-MEMBRANE LIPOPROTEIN CARRIER PROTEIN"/>
    <property type="match status" value="1"/>
</dbReference>
<evidence type="ECO:0000256" key="8">
    <source>
        <dbReference type="ARBA" id="ARBA00022927"/>
    </source>
</evidence>
<dbReference type="GO" id="GO:0042953">
    <property type="term" value="P:lipoprotein transport"/>
    <property type="evidence" value="ECO:0007669"/>
    <property type="project" value="InterPro"/>
</dbReference>
<evidence type="ECO:0000313" key="12">
    <source>
        <dbReference type="Proteomes" id="UP000029228"/>
    </source>
</evidence>
<gene>
    <name evidence="11" type="ORF">JCM19235_4462</name>
</gene>
<keyword evidence="5" id="KW-0813">Transport</keyword>
<evidence type="ECO:0000256" key="4">
    <source>
        <dbReference type="ARBA" id="ARBA00014035"/>
    </source>
</evidence>
<dbReference type="Gene3D" id="2.50.20.10">
    <property type="entry name" value="Lipoprotein localisation LolA/LolB/LppX"/>
    <property type="match status" value="1"/>
</dbReference>
<evidence type="ECO:0000313" key="11">
    <source>
        <dbReference type="EMBL" id="GAL20262.1"/>
    </source>
</evidence>
<evidence type="ECO:0000256" key="6">
    <source>
        <dbReference type="ARBA" id="ARBA00022729"/>
    </source>
</evidence>
<accession>A0A090SLI3</accession>
<evidence type="ECO:0000256" key="9">
    <source>
        <dbReference type="ARBA" id="ARBA00023186"/>
    </source>
</evidence>
<comment type="subunit">
    <text evidence="3">Monomer.</text>
</comment>
<sequence length="149" mass="16656">MKKWVNAAMLTVTAMSFSALATPQQELSERLQLNDGFSATFTQEVTSPDGDVVMEGEGNVEISRPSMFRWVTTLPDENVLVSDGQNLWYYSPFIEQVSIYNQEQATEQTPFVLLTRNRASDWDNYSVNQKGDVFTLVPTAVDSTQGSSN</sequence>
<dbReference type="InterPro" id="IPR004564">
    <property type="entry name" value="OM_lipoprot_carrier_LolA-like"/>
</dbReference>
<reference evidence="11 12" key="2">
    <citation type="submission" date="2014-09" db="EMBL/GenBank/DDBJ databases">
        <authorList>
            <consortium name="NBRP consortium"/>
            <person name="Sawabe T."/>
            <person name="Meirelles P."/>
            <person name="Nakanishi M."/>
            <person name="Sayaka M."/>
            <person name="Hattori M."/>
            <person name="Ohkuma M."/>
        </authorList>
    </citation>
    <scope>NUCLEOTIDE SEQUENCE [LARGE SCALE GENOMIC DNA]</scope>
    <source>
        <strain evidence="12">JCM19235</strain>
    </source>
</reference>
<evidence type="ECO:0000256" key="7">
    <source>
        <dbReference type="ARBA" id="ARBA00022764"/>
    </source>
</evidence>
<reference evidence="11 12" key="1">
    <citation type="submission" date="2014-09" db="EMBL/GenBank/DDBJ databases">
        <title>Vibrio maritimus JCM 19235. (C45) whole genome shotgun sequence.</title>
        <authorList>
            <person name="Sawabe T."/>
            <person name="Meirelles P."/>
            <person name="Nakanishi M."/>
            <person name="Sayaka M."/>
            <person name="Hattori M."/>
            <person name="Ohkuma M."/>
        </authorList>
    </citation>
    <scope>NUCLEOTIDE SEQUENCE [LARGE SCALE GENOMIC DNA]</scope>
    <source>
        <strain evidence="12">JCM19235</strain>
    </source>
</reference>
<evidence type="ECO:0000256" key="5">
    <source>
        <dbReference type="ARBA" id="ARBA00022448"/>
    </source>
</evidence>
<dbReference type="InterPro" id="IPR018323">
    <property type="entry name" value="OM_lipoprot_carrier_LolA_Pbac"/>
</dbReference>
<evidence type="ECO:0000256" key="1">
    <source>
        <dbReference type="ARBA" id="ARBA00004418"/>
    </source>
</evidence>
<dbReference type="NCBIfam" id="TIGR00547">
    <property type="entry name" value="lolA"/>
    <property type="match status" value="1"/>
</dbReference>
<dbReference type="GO" id="GO:0044874">
    <property type="term" value="P:lipoprotein localization to outer membrane"/>
    <property type="evidence" value="ECO:0007669"/>
    <property type="project" value="TreeGrafter"/>
</dbReference>
<keyword evidence="9" id="KW-0143">Chaperone</keyword>
<dbReference type="PANTHER" id="PTHR35869:SF1">
    <property type="entry name" value="OUTER-MEMBRANE LIPOPROTEIN CARRIER PROTEIN"/>
    <property type="match status" value="1"/>
</dbReference>
<feature type="chain" id="PRO_5001863862" description="Outer-membrane lipoprotein carrier protein" evidence="10">
    <location>
        <begin position="22"/>
        <end position="149"/>
    </location>
</feature>
<dbReference type="CDD" id="cd16325">
    <property type="entry name" value="LolA"/>
    <property type="match status" value="1"/>
</dbReference>
<dbReference type="STRING" id="990268.JCM19235_4462"/>
<keyword evidence="6 10" id="KW-0732">Signal</keyword>
<dbReference type="EMBL" id="BBMR01000005">
    <property type="protein sequence ID" value="GAL20262.1"/>
    <property type="molecule type" value="Genomic_DNA"/>
</dbReference>
<dbReference type="SUPFAM" id="SSF89392">
    <property type="entry name" value="Prokaryotic lipoproteins and lipoprotein localization factors"/>
    <property type="match status" value="1"/>
</dbReference>
<keyword evidence="11" id="KW-0449">Lipoprotein</keyword>
<dbReference type="Proteomes" id="UP000029228">
    <property type="component" value="Unassembled WGS sequence"/>
</dbReference>
<comment type="similarity">
    <text evidence="2">Belongs to the LolA family.</text>
</comment>
<evidence type="ECO:0000256" key="10">
    <source>
        <dbReference type="SAM" id="SignalP"/>
    </source>
</evidence>
<name>A0A090SLI3_9VIBR</name>
<dbReference type="AlphaFoldDB" id="A0A090SLI3"/>
<evidence type="ECO:0000256" key="2">
    <source>
        <dbReference type="ARBA" id="ARBA00007615"/>
    </source>
</evidence>
<proteinExistence type="inferred from homology"/>
<keyword evidence="8" id="KW-0653">Protein transport</keyword>
<dbReference type="GO" id="GO:0030288">
    <property type="term" value="C:outer membrane-bounded periplasmic space"/>
    <property type="evidence" value="ECO:0007669"/>
    <property type="project" value="TreeGrafter"/>
</dbReference>
<dbReference type="Pfam" id="PF03548">
    <property type="entry name" value="LolA"/>
    <property type="match status" value="1"/>
</dbReference>
<feature type="signal peptide" evidence="10">
    <location>
        <begin position="1"/>
        <end position="21"/>
    </location>
</feature>
<organism evidence="11 12">
    <name type="scientific">Vibrio maritimus</name>
    <dbReference type="NCBI Taxonomy" id="990268"/>
    <lineage>
        <taxon>Bacteria</taxon>
        <taxon>Pseudomonadati</taxon>
        <taxon>Pseudomonadota</taxon>
        <taxon>Gammaproteobacteria</taxon>
        <taxon>Vibrionales</taxon>
        <taxon>Vibrionaceae</taxon>
        <taxon>Vibrio</taxon>
    </lineage>
</organism>
<comment type="caution">
    <text evidence="11">The sequence shown here is derived from an EMBL/GenBank/DDBJ whole genome shotgun (WGS) entry which is preliminary data.</text>
</comment>
<dbReference type="InterPro" id="IPR029046">
    <property type="entry name" value="LolA/LolB/LppX"/>
</dbReference>
<comment type="subcellular location">
    <subcellularLocation>
        <location evidence="1">Periplasm</location>
    </subcellularLocation>
</comment>
<protein>
    <recommendedName>
        <fullName evidence="4">Outer-membrane lipoprotein carrier protein</fullName>
    </recommendedName>
</protein>
<keyword evidence="12" id="KW-1185">Reference proteome</keyword>
<evidence type="ECO:0000256" key="3">
    <source>
        <dbReference type="ARBA" id="ARBA00011245"/>
    </source>
</evidence>
<keyword evidence="7" id="KW-0574">Periplasm</keyword>